<dbReference type="InterPro" id="IPR001279">
    <property type="entry name" value="Metallo-B-lactamas"/>
</dbReference>
<reference evidence="2 3" key="1">
    <citation type="submission" date="2014-12" db="EMBL/GenBank/DDBJ databases">
        <title>Draft genome sequences of 29 type strains of Enterococci.</title>
        <authorList>
            <person name="Zhong Z."/>
            <person name="Sun Z."/>
            <person name="Liu W."/>
            <person name="Zhang W."/>
            <person name="Zhang H."/>
        </authorList>
    </citation>
    <scope>NUCLEOTIDE SEQUENCE [LARGE SCALE GENOMIC DNA]</scope>
    <source>
        <strain evidence="2 3">DSM 17029</strain>
    </source>
</reference>
<gene>
    <name evidence="2" type="ORF">RU97_GL000810</name>
</gene>
<keyword evidence="3" id="KW-1185">Reference proteome</keyword>
<dbReference type="PANTHER" id="PTHR42951:SF22">
    <property type="entry name" value="METALLO BETA-LACTAMASE SUPERFAMILY LIPOPROTEIN"/>
    <property type="match status" value="1"/>
</dbReference>
<proteinExistence type="predicted"/>
<dbReference type="RefSeq" id="WP_067389542.1">
    <property type="nucleotide sequence ID" value="NZ_JXKH01000002.1"/>
</dbReference>
<dbReference type="Gene3D" id="3.60.15.10">
    <property type="entry name" value="Ribonuclease Z/Hydroxyacylglutathione hydrolase-like"/>
    <property type="match status" value="1"/>
</dbReference>
<dbReference type="PANTHER" id="PTHR42951">
    <property type="entry name" value="METALLO-BETA-LACTAMASE DOMAIN-CONTAINING"/>
    <property type="match status" value="1"/>
</dbReference>
<dbReference type="Pfam" id="PF00753">
    <property type="entry name" value="Lactamase_B"/>
    <property type="match status" value="1"/>
</dbReference>
<dbReference type="SUPFAM" id="SSF56281">
    <property type="entry name" value="Metallo-hydrolase/oxidoreductase"/>
    <property type="match status" value="1"/>
</dbReference>
<dbReference type="InterPro" id="IPR050855">
    <property type="entry name" value="NDM-1-like"/>
</dbReference>
<evidence type="ECO:0000259" key="1">
    <source>
        <dbReference type="SMART" id="SM00849"/>
    </source>
</evidence>
<evidence type="ECO:0000313" key="2">
    <source>
        <dbReference type="EMBL" id="OJG19239.1"/>
    </source>
</evidence>
<comment type="caution">
    <text evidence="2">The sequence shown here is derived from an EMBL/GenBank/DDBJ whole genome shotgun (WGS) entry which is preliminary data.</text>
</comment>
<protein>
    <submittedName>
        <fullName evidence="2">Beta-lactamase</fullName>
    </submittedName>
</protein>
<sequence>MKVYPITIKQAHSFLVEINDFYFAIDASWPCHLYDYLREMKRTGLEPKKIRYLLVTHFHMDHAGLVEELKNLGTEFLVLADQVPFIQPMEEQIARSGTCPGYQPIDLETSKIFSLQDLNDFLLDQGIPAQVIPTKGHSEDSISIVFKDGTAFVGDLYKKEWLTTEDYAGQASWQALAAAKATKIYHAHGEIPQDEHNT</sequence>
<evidence type="ECO:0000313" key="3">
    <source>
        <dbReference type="Proteomes" id="UP000181884"/>
    </source>
</evidence>
<name>A0A1L8RHH9_9ENTE</name>
<dbReference type="Proteomes" id="UP000181884">
    <property type="component" value="Unassembled WGS sequence"/>
</dbReference>
<dbReference type="EMBL" id="JXKH01000002">
    <property type="protein sequence ID" value="OJG19239.1"/>
    <property type="molecule type" value="Genomic_DNA"/>
</dbReference>
<feature type="domain" description="Metallo-beta-lactamase" evidence="1">
    <location>
        <begin position="10"/>
        <end position="188"/>
    </location>
</feature>
<accession>A0A1L8RHH9</accession>
<dbReference type="InterPro" id="IPR036866">
    <property type="entry name" value="RibonucZ/Hydroxyglut_hydro"/>
</dbReference>
<dbReference type="SMART" id="SM00849">
    <property type="entry name" value="Lactamase_B"/>
    <property type="match status" value="1"/>
</dbReference>
<organism evidence="2 3">
    <name type="scientific">Enterococcus canis</name>
    <dbReference type="NCBI Taxonomy" id="214095"/>
    <lineage>
        <taxon>Bacteria</taxon>
        <taxon>Bacillati</taxon>
        <taxon>Bacillota</taxon>
        <taxon>Bacilli</taxon>
        <taxon>Lactobacillales</taxon>
        <taxon>Enterococcaceae</taxon>
        <taxon>Enterococcus</taxon>
    </lineage>
</organism>
<dbReference type="STRING" id="214095.RU97_GL000810"/>
<dbReference type="AlphaFoldDB" id="A0A1L8RHH9"/>